<keyword evidence="9 14" id="KW-0472">Membrane</keyword>
<keyword evidence="2" id="KW-1003">Cell membrane</keyword>
<evidence type="ECO:0000256" key="5">
    <source>
        <dbReference type="ARBA" id="ARBA00022692"/>
    </source>
</evidence>
<keyword evidence="4" id="KW-0808">Transferase</keyword>
<keyword evidence="7" id="KW-0573">Peptidoglycan synthesis</keyword>
<sequence>MVQHKNKTKKKKRHILKTILIVFLFICLFTGVTLAGVGYAMVKSAPPLDLNAILSLNEVSMMYDNKGLYMDDVPTDEKRTVITIDKMPEDLKNAFISIEDERFNQHHGIDVKRVFGALYIDVKNKLTGKSGLHGASTITQQLLKNTVLTPKVSIRRKVQEMYLAIELEKKLSKNQILEAYLNTIFLGGKANGVEAASNQYFAKPAIELNLIECAYLAGMNQSPSIYYPFSPSSKKDPSKYINRTKTVLKKMLETGSVDQARYDTAIEDLDSGKLEFVQPNYNEKLNYEWFSWEVLKRVKADLKKQYNYSDKEVSRLVTYGGLKIYTTMDKDLQHYSQKIIDDTPKYIDIKEFTVKSGGMDVVQPQVGAAIMDYRTGEVKTIIGGRGDLPPTSYNRGASLGFLKPTGSAIKPLTVYAPAIDMKIANASSLVDDSPLSDEMLNKIGYTFQPKNVDGQYRGPITLRTALTYSVNVAALKVEDMVGIKNGISYGENFGLIFNKKSKQSIAALALGEFNNDPKDKDGSNPLYMAAAYGAFGNNGIYTEPILYTKVVDRTGKVLLEKVPEKRKVMSPQAAYILYDMLKGPVINYSARSAKFGDMPVAGKTGTSESNKNLWFSGLTPYYSAAVWIGNDNPTEVKTSGNGETASGNTAGVLWRKLMEKIHEGLESKDIAIPEGLNTSRVCLDSGKLATELCLKDPRGGNRIIEDYFMDGTAPSALCDAHVEVKINKLNGKRATDKTPGNLIETRVFISKNYAGSVKDPSMIEPTELDDYKQEPKPEENKDDKKPENDNNKPVDPNKPGNDNGNENGGTNPISPQPPTNPGNNH</sequence>
<keyword evidence="10" id="KW-0961">Cell wall biogenesis/degradation</keyword>
<proteinExistence type="predicted"/>
<evidence type="ECO:0000256" key="11">
    <source>
        <dbReference type="ARBA" id="ARBA00044770"/>
    </source>
</evidence>
<dbReference type="Pfam" id="PF00912">
    <property type="entry name" value="Transgly"/>
    <property type="match status" value="1"/>
</dbReference>
<evidence type="ECO:0000256" key="1">
    <source>
        <dbReference type="ARBA" id="ARBA00004370"/>
    </source>
</evidence>
<dbReference type="RefSeq" id="WP_216456057.1">
    <property type="nucleotide sequence ID" value="NZ_JAHLQL010000001.1"/>
</dbReference>
<evidence type="ECO:0000259" key="16">
    <source>
        <dbReference type="Pfam" id="PF00912"/>
    </source>
</evidence>
<name>A0ABS6F041_9CLOT</name>
<dbReference type="InterPro" id="IPR001460">
    <property type="entry name" value="PCN-bd_Tpept"/>
</dbReference>
<dbReference type="Pfam" id="PF00905">
    <property type="entry name" value="Transpeptidase"/>
    <property type="match status" value="1"/>
</dbReference>
<keyword evidence="6" id="KW-0133">Cell shape</keyword>
<dbReference type="PANTHER" id="PTHR32282:SF11">
    <property type="entry name" value="PENICILLIN-BINDING PROTEIN 1B"/>
    <property type="match status" value="1"/>
</dbReference>
<dbReference type="InterPro" id="IPR050396">
    <property type="entry name" value="Glycosyltr_51/Transpeptidase"/>
</dbReference>
<dbReference type="InterPro" id="IPR001264">
    <property type="entry name" value="Glyco_trans_51"/>
</dbReference>
<evidence type="ECO:0000256" key="7">
    <source>
        <dbReference type="ARBA" id="ARBA00022984"/>
    </source>
</evidence>
<feature type="compositionally biased region" description="Pro residues" evidence="13">
    <location>
        <begin position="814"/>
        <end position="825"/>
    </location>
</feature>
<accession>A0ABS6F041</accession>
<evidence type="ECO:0000256" key="2">
    <source>
        <dbReference type="ARBA" id="ARBA00022475"/>
    </source>
</evidence>
<evidence type="ECO:0000256" key="13">
    <source>
        <dbReference type="SAM" id="MobiDB-lite"/>
    </source>
</evidence>
<reference evidence="17 18" key="1">
    <citation type="submission" date="2021-06" db="EMBL/GenBank/DDBJ databases">
        <authorList>
            <person name="Sun Q."/>
            <person name="Li D."/>
        </authorList>
    </citation>
    <scope>NUCLEOTIDE SEQUENCE [LARGE SCALE GENOMIC DNA]</scope>
    <source>
        <strain evidence="17 18">MSJ-4</strain>
    </source>
</reference>
<evidence type="ECO:0000259" key="15">
    <source>
        <dbReference type="Pfam" id="PF00905"/>
    </source>
</evidence>
<evidence type="ECO:0000313" key="18">
    <source>
        <dbReference type="Proteomes" id="UP000736583"/>
    </source>
</evidence>
<feature type="domain" description="Glycosyl transferase family 51" evidence="16">
    <location>
        <begin position="73"/>
        <end position="251"/>
    </location>
</feature>
<evidence type="ECO:0000256" key="4">
    <source>
        <dbReference type="ARBA" id="ARBA00022679"/>
    </source>
</evidence>
<keyword evidence="5 14" id="KW-0812">Transmembrane</keyword>
<feature type="region of interest" description="Disordered" evidence="13">
    <location>
        <begin position="757"/>
        <end position="825"/>
    </location>
</feature>
<dbReference type="PANTHER" id="PTHR32282">
    <property type="entry name" value="BINDING PROTEIN TRANSPEPTIDASE, PUTATIVE-RELATED"/>
    <property type="match status" value="1"/>
</dbReference>
<dbReference type="EMBL" id="JAHLQL010000001">
    <property type="protein sequence ID" value="MBU5590993.1"/>
    <property type="molecule type" value="Genomic_DNA"/>
</dbReference>
<keyword evidence="18" id="KW-1185">Reference proteome</keyword>
<evidence type="ECO:0000256" key="6">
    <source>
        <dbReference type="ARBA" id="ARBA00022960"/>
    </source>
</evidence>
<comment type="caution">
    <text evidence="17">The sequence shown here is derived from an EMBL/GenBank/DDBJ whole genome shotgun (WGS) entry which is preliminary data.</text>
</comment>
<dbReference type="NCBIfam" id="TIGR02074">
    <property type="entry name" value="PBP_1a_fam"/>
    <property type="match status" value="1"/>
</dbReference>
<evidence type="ECO:0000256" key="3">
    <source>
        <dbReference type="ARBA" id="ARBA00022676"/>
    </source>
</evidence>
<keyword evidence="3" id="KW-0328">Glycosyltransferase</keyword>
<comment type="subcellular location">
    <subcellularLocation>
        <location evidence="1">Membrane</location>
    </subcellularLocation>
</comment>
<evidence type="ECO:0000256" key="10">
    <source>
        <dbReference type="ARBA" id="ARBA00023316"/>
    </source>
</evidence>
<comment type="catalytic activity">
    <reaction evidence="12">
        <text>[GlcNAc-(1-&gt;4)-Mur2Ac(oyl-L-Ala-gamma-D-Glu-L-Lys-D-Ala-D-Ala)](n)-di-trans,octa-cis-undecaprenyl diphosphate + beta-D-GlcNAc-(1-&gt;4)-Mur2Ac(oyl-L-Ala-gamma-D-Glu-L-Lys-D-Ala-D-Ala)-di-trans,octa-cis-undecaprenyl diphosphate = [GlcNAc-(1-&gt;4)-Mur2Ac(oyl-L-Ala-gamma-D-Glu-L-Lys-D-Ala-D-Ala)](n+1)-di-trans,octa-cis-undecaprenyl diphosphate + di-trans,octa-cis-undecaprenyl diphosphate + H(+)</text>
        <dbReference type="Rhea" id="RHEA:23708"/>
        <dbReference type="Rhea" id="RHEA-COMP:9602"/>
        <dbReference type="Rhea" id="RHEA-COMP:9603"/>
        <dbReference type="ChEBI" id="CHEBI:15378"/>
        <dbReference type="ChEBI" id="CHEBI:58405"/>
        <dbReference type="ChEBI" id="CHEBI:60033"/>
        <dbReference type="ChEBI" id="CHEBI:78435"/>
        <dbReference type="EC" id="2.4.99.28"/>
    </reaction>
</comment>
<feature type="domain" description="Penicillin-binding protein transpeptidase" evidence="15">
    <location>
        <begin position="368"/>
        <end position="639"/>
    </location>
</feature>
<evidence type="ECO:0000256" key="9">
    <source>
        <dbReference type="ARBA" id="ARBA00023136"/>
    </source>
</evidence>
<gene>
    <name evidence="17" type="ORF">KQI89_04390</name>
</gene>
<feature type="compositionally biased region" description="Low complexity" evidence="13">
    <location>
        <begin position="793"/>
        <end position="809"/>
    </location>
</feature>
<dbReference type="EC" id="2.4.99.28" evidence="11"/>
<keyword evidence="8 14" id="KW-1133">Transmembrane helix</keyword>
<organism evidence="17 18">
    <name type="scientific">Clostridium simiarum</name>
    <dbReference type="NCBI Taxonomy" id="2841506"/>
    <lineage>
        <taxon>Bacteria</taxon>
        <taxon>Bacillati</taxon>
        <taxon>Bacillota</taxon>
        <taxon>Clostridia</taxon>
        <taxon>Eubacteriales</taxon>
        <taxon>Clostridiaceae</taxon>
        <taxon>Clostridium</taxon>
    </lineage>
</organism>
<evidence type="ECO:0000313" key="17">
    <source>
        <dbReference type="EMBL" id="MBU5590993.1"/>
    </source>
</evidence>
<dbReference type="Proteomes" id="UP000736583">
    <property type="component" value="Unassembled WGS sequence"/>
</dbReference>
<feature type="transmembrane region" description="Helical" evidence="14">
    <location>
        <begin position="20"/>
        <end position="42"/>
    </location>
</feature>
<evidence type="ECO:0000256" key="8">
    <source>
        <dbReference type="ARBA" id="ARBA00022989"/>
    </source>
</evidence>
<feature type="compositionally biased region" description="Basic and acidic residues" evidence="13">
    <location>
        <begin position="769"/>
        <end position="792"/>
    </location>
</feature>
<protein>
    <recommendedName>
        <fullName evidence="11">peptidoglycan glycosyltransferase</fullName>
        <ecNumber evidence="11">2.4.99.28</ecNumber>
    </recommendedName>
</protein>
<evidence type="ECO:0000256" key="12">
    <source>
        <dbReference type="ARBA" id="ARBA00049902"/>
    </source>
</evidence>
<evidence type="ECO:0000256" key="14">
    <source>
        <dbReference type="SAM" id="Phobius"/>
    </source>
</evidence>